<keyword evidence="2" id="KW-1185">Reference proteome</keyword>
<dbReference type="EMBL" id="BGPR01002538">
    <property type="protein sequence ID" value="GBM75136.1"/>
    <property type="molecule type" value="Genomic_DNA"/>
</dbReference>
<evidence type="ECO:0008006" key="3">
    <source>
        <dbReference type="Google" id="ProtNLM"/>
    </source>
</evidence>
<dbReference type="Proteomes" id="UP000499080">
    <property type="component" value="Unassembled WGS sequence"/>
</dbReference>
<gene>
    <name evidence="1" type="ORF">AVEN_233780_1</name>
</gene>
<sequence>MVQLSFELAVINPLHTSESRKKQDEAGEDWLYGFWKWHPNTVIQKPGPTSLESSTALNKFNVTEFFSNLEMAYKRIPEDKLNPSCIYNLDETGLATVHNPPKVLSQMGQKQIGEVTFGERGVLVTMCGFINASGNSIPPYLVFPRVNFKFCMLNGAPPGTVGDTTKYGWMNRDIFVNVLKHFQAHAHSSKGNPVVLKMGNHESI</sequence>
<evidence type="ECO:0000313" key="1">
    <source>
        <dbReference type="EMBL" id="GBM75136.1"/>
    </source>
</evidence>
<protein>
    <recommendedName>
        <fullName evidence="3">DDE-1 domain-containing protein</fullName>
    </recommendedName>
</protein>
<accession>A0A4Y2IDN3</accession>
<name>A0A4Y2IDN3_ARAVE</name>
<comment type="caution">
    <text evidence="1">The sequence shown here is derived from an EMBL/GenBank/DDBJ whole genome shotgun (WGS) entry which is preliminary data.</text>
</comment>
<dbReference type="OrthoDB" id="4327074at2759"/>
<reference evidence="1 2" key="1">
    <citation type="journal article" date="2019" name="Sci. Rep.">
        <title>Orb-weaving spider Araneus ventricosus genome elucidates the spidroin gene catalogue.</title>
        <authorList>
            <person name="Kono N."/>
            <person name="Nakamura H."/>
            <person name="Ohtoshi R."/>
            <person name="Moran D.A.P."/>
            <person name="Shinohara A."/>
            <person name="Yoshida Y."/>
            <person name="Fujiwara M."/>
            <person name="Mori M."/>
            <person name="Tomita M."/>
            <person name="Arakawa K."/>
        </authorList>
    </citation>
    <scope>NUCLEOTIDE SEQUENCE [LARGE SCALE GENOMIC DNA]</scope>
</reference>
<evidence type="ECO:0000313" key="2">
    <source>
        <dbReference type="Proteomes" id="UP000499080"/>
    </source>
</evidence>
<dbReference type="AlphaFoldDB" id="A0A4Y2IDN3"/>
<proteinExistence type="predicted"/>
<organism evidence="1 2">
    <name type="scientific">Araneus ventricosus</name>
    <name type="common">Orbweaver spider</name>
    <name type="synonym">Epeira ventricosa</name>
    <dbReference type="NCBI Taxonomy" id="182803"/>
    <lineage>
        <taxon>Eukaryota</taxon>
        <taxon>Metazoa</taxon>
        <taxon>Ecdysozoa</taxon>
        <taxon>Arthropoda</taxon>
        <taxon>Chelicerata</taxon>
        <taxon>Arachnida</taxon>
        <taxon>Araneae</taxon>
        <taxon>Araneomorphae</taxon>
        <taxon>Entelegynae</taxon>
        <taxon>Araneoidea</taxon>
        <taxon>Araneidae</taxon>
        <taxon>Araneus</taxon>
    </lineage>
</organism>